<evidence type="ECO:0000256" key="3">
    <source>
        <dbReference type="ARBA" id="ARBA00022448"/>
    </source>
</evidence>
<evidence type="ECO:0000256" key="7">
    <source>
        <dbReference type="ARBA" id="ARBA00023237"/>
    </source>
</evidence>
<feature type="signal peptide" evidence="8">
    <location>
        <begin position="1"/>
        <end position="20"/>
    </location>
</feature>
<dbReference type="EMBL" id="JAPHEH010000001">
    <property type="protein sequence ID" value="MDG4475983.1"/>
    <property type="molecule type" value="Genomic_DNA"/>
</dbReference>
<organism evidence="9 10">
    <name type="scientific">Thiovibrio frasassiensis</name>
    <dbReference type="NCBI Taxonomy" id="2984131"/>
    <lineage>
        <taxon>Bacteria</taxon>
        <taxon>Pseudomonadati</taxon>
        <taxon>Thermodesulfobacteriota</taxon>
        <taxon>Desulfobulbia</taxon>
        <taxon>Desulfobulbales</taxon>
        <taxon>Thiovibrionaceae</taxon>
        <taxon>Thiovibrio</taxon>
    </lineage>
</organism>
<accession>A0A9X4MGJ0</accession>
<evidence type="ECO:0000256" key="2">
    <source>
        <dbReference type="ARBA" id="ARBA00007613"/>
    </source>
</evidence>
<dbReference type="Gene3D" id="1.20.1600.10">
    <property type="entry name" value="Outer membrane efflux proteins (OEP)"/>
    <property type="match status" value="1"/>
</dbReference>
<sequence length="420" mass="45181">MKKTLVFLLLSIILTAQAHATEPLTLAAALAIADKNHPQIEEAASNLAATEARLGQAKANYWPQINLAADWNKGDTFLTALGGIKETEVSTTSVVVRQNIYDFGRTAGATAAARGATAAAAEGVTLSRQDVAFRVKAAWYLALAAEKQVEASRKTVVAREGLSRQAEEFFRHGIRSKVEVARTEASLYAGKSLLIRAENNRNLARLELANAMGMTSLEDRPLAEPEINPAPAPQDLASLCEEALHNRSELKRLASLKKSASGSLRSARSGYLPTLSGTATYGEAAQSMLPEGEVWALGVNLTLPIFSGFATKEQVHEANAAIRGVEAQQRNLQLQIAKEVESAWLGITEAQARFGASSKEMIAAQESQRLAMERYREGLGTMIEAVDAQAQALNAETAQIQSGYDQRIAEARLDRALGKQ</sequence>
<dbReference type="PANTHER" id="PTHR30026:SF21">
    <property type="entry name" value="SLR1270 PROTEIN"/>
    <property type="match status" value="1"/>
</dbReference>
<dbReference type="InterPro" id="IPR028351">
    <property type="entry name" value="CyaE"/>
</dbReference>
<comment type="subcellular location">
    <subcellularLocation>
        <location evidence="1">Cell outer membrane</location>
    </subcellularLocation>
</comment>
<dbReference type="GO" id="GO:0015288">
    <property type="term" value="F:porin activity"/>
    <property type="evidence" value="ECO:0007669"/>
    <property type="project" value="TreeGrafter"/>
</dbReference>
<dbReference type="InterPro" id="IPR051906">
    <property type="entry name" value="TolC-like"/>
</dbReference>
<dbReference type="PIRSF" id="PIRSF001892">
    <property type="entry name" value="CyaE"/>
    <property type="match status" value="1"/>
</dbReference>
<gene>
    <name evidence="9" type="ORF">OLX77_07410</name>
</gene>
<evidence type="ECO:0000256" key="4">
    <source>
        <dbReference type="ARBA" id="ARBA00022452"/>
    </source>
</evidence>
<reference evidence="9" key="1">
    <citation type="journal article" date="2022" name="bioRxiv">
        <title>Thiovibrio frasassiensisgen. nov., sp. nov., an autotrophic, elemental sulfur disproportionating bacterium isolated from sulfidic karst sediment, and proposal of Thiovibrionaceae fam. nov.</title>
        <authorList>
            <person name="Aronson H."/>
            <person name="Thomas C."/>
            <person name="Bhattacharyya M."/>
            <person name="Eckstein S."/>
            <person name="Jensen S."/>
            <person name="Barco R."/>
            <person name="Macalady J."/>
            <person name="Amend J."/>
        </authorList>
    </citation>
    <scope>NUCLEOTIDE SEQUENCE</scope>
    <source>
        <strain evidence="9">RS19-109</strain>
    </source>
</reference>
<evidence type="ECO:0000256" key="5">
    <source>
        <dbReference type="ARBA" id="ARBA00022692"/>
    </source>
</evidence>
<comment type="caution">
    <text evidence="9">The sequence shown here is derived from an EMBL/GenBank/DDBJ whole genome shotgun (WGS) entry which is preliminary data.</text>
</comment>
<dbReference type="RefSeq" id="WP_307632953.1">
    <property type="nucleotide sequence ID" value="NZ_JAPHEH010000001.1"/>
</dbReference>
<dbReference type="InterPro" id="IPR003423">
    <property type="entry name" value="OMP_efflux"/>
</dbReference>
<keyword evidence="5" id="KW-0812">Transmembrane</keyword>
<keyword evidence="6" id="KW-0472">Membrane</keyword>
<dbReference type="GO" id="GO:1990281">
    <property type="term" value="C:efflux pump complex"/>
    <property type="evidence" value="ECO:0007669"/>
    <property type="project" value="TreeGrafter"/>
</dbReference>
<keyword evidence="8" id="KW-0732">Signal</keyword>
<reference evidence="9" key="2">
    <citation type="submission" date="2022-10" db="EMBL/GenBank/DDBJ databases">
        <authorList>
            <person name="Aronson H.S."/>
        </authorList>
    </citation>
    <scope>NUCLEOTIDE SEQUENCE</scope>
    <source>
        <strain evidence="9">RS19-109</strain>
    </source>
</reference>
<evidence type="ECO:0000313" key="9">
    <source>
        <dbReference type="EMBL" id="MDG4475983.1"/>
    </source>
</evidence>
<dbReference type="Pfam" id="PF02321">
    <property type="entry name" value="OEP"/>
    <property type="match status" value="2"/>
</dbReference>
<dbReference type="Proteomes" id="UP001154240">
    <property type="component" value="Unassembled WGS sequence"/>
</dbReference>
<dbReference type="AlphaFoldDB" id="A0A9X4MGJ0"/>
<dbReference type="PANTHER" id="PTHR30026">
    <property type="entry name" value="OUTER MEMBRANE PROTEIN TOLC"/>
    <property type="match status" value="1"/>
</dbReference>
<evidence type="ECO:0000256" key="6">
    <source>
        <dbReference type="ARBA" id="ARBA00023136"/>
    </source>
</evidence>
<feature type="chain" id="PRO_5040972793" evidence="8">
    <location>
        <begin position="21"/>
        <end position="420"/>
    </location>
</feature>
<keyword evidence="4" id="KW-1134">Transmembrane beta strand</keyword>
<keyword evidence="3" id="KW-0813">Transport</keyword>
<name>A0A9X4MGJ0_9BACT</name>
<dbReference type="SUPFAM" id="SSF56954">
    <property type="entry name" value="Outer membrane efflux proteins (OEP)"/>
    <property type="match status" value="1"/>
</dbReference>
<keyword evidence="10" id="KW-1185">Reference proteome</keyword>
<evidence type="ECO:0000313" key="10">
    <source>
        <dbReference type="Proteomes" id="UP001154240"/>
    </source>
</evidence>
<evidence type="ECO:0000256" key="8">
    <source>
        <dbReference type="SAM" id="SignalP"/>
    </source>
</evidence>
<dbReference type="GO" id="GO:0015562">
    <property type="term" value="F:efflux transmembrane transporter activity"/>
    <property type="evidence" value="ECO:0007669"/>
    <property type="project" value="InterPro"/>
</dbReference>
<keyword evidence="7" id="KW-0998">Cell outer membrane</keyword>
<evidence type="ECO:0000256" key="1">
    <source>
        <dbReference type="ARBA" id="ARBA00004442"/>
    </source>
</evidence>
<proteinExistence type="inferred from homology"/>
<comment type="similarity">
    <text evidence="2">Belongs to the outer membrane factor (OMF) (TC 1.B.17) family.</text>
</comment>
<protein>
    <submittedName>
        <fullName evidence="9">TolC family protein</fullName>
    </submittedName>
</protein>
<dbReference type="GO" id="GO:0009279">
    <property type="term" value="C:cell outer membrane"/>
    <property type="evidence" value="ECO:0007669"/>
    <property type="project" value="UniProtKB-SubCell"/>
</dbReference>